<dbReference type="PANTHER" id="PTHR30287:SF2">
    <property type="entry name" value="BLL1001 PROTEIN"/>
    <property type="match status" value="1"/>
</dbReference>
<keyword evidence="3 6" id="KW-0812">Transmembrane</keyword>
<keyword evidence="2" id="KW-1003">Cell membrane</keyword>
<dbReference type="STRING" id="456481.LEPBI_I2425"/>
<keyword evidence="9" id="KW-1185">Reference proteome</keyword>
<feature type="transmembrane region" description="Helical" evidence="6">
    <location>
        <begin position="251"/>
        <end position="273"/>
    </location>
</feature>
<name>B0SL21_LEPBP</name>
<reference evidence="8 9" key="1">
    <citation type="journal article" date="2008" name="PLoS ONE">
        <title>Genome sequence of the saprophyte Leptospira biflexa provides insights into the evolution of Leptospira and the pathogenesis of leptospirosis.</title>
        <authorList>
            <person name="Picardeau M."/>
            <person name="Bulach D.M."/>
            <person name="Bouchier C."/>
            <person name="Zuerner R.L."/>
            <person name="Zidane N."/>
            <person name="Wilson P.J."/>
            <person name="Creno S."/>
            <person name="Kuczek E.S."/>
            <person name="Bommezzadri S."/>
            <person name="Davis J.C."/>
            <person name="McGrath A."/>
            <person name="Johnson M.J."/>
            <person name="Boursaux-Eude C."/>
            <person name="Seemann T."/>
            <person name="Rouy Z."/>
            <person name="Coppel R.L."/>
            <person name="Rood J.I."/>
            <person name="Lajus A."/>
            <person name="Davies J.K."/>
            <person name="Medigue C."/>
            <person name="Adler B."/>
        </authorList>
    </citation>
    <scope>NUCLEOTIDE SEQUENCE [LARGE SCALE GENOMIC DNA]</scope>
    <source>
        <strain evidence="9">Patoc 1 / ATCC 23582 / Paris</strain>
    </source>
</reference>
<feature type="transmembrane region" description="Helical" evidence="6">
    <location>
        <begin position="388"/>
        <end position="411"/>
    </location>
</feature>
<evidence type="ECO:0000256" key="5">
    <source>
        <dbReference type="ARBA" id="ARBA00023136"/>
    </source>
</evidence>
<evidence type="ECO:0000313" key="8">
    <source>
        <dbReference type="EMBL" id="ABZ98514.1"/>
    </source>
</evidence>
<feature type="transmembrane region" description="Helical" evidence="6">
    <location>
        <begin position="20"/>
        <end position="39"/>
    </location>
</feature>
<dbReference type="PANTHER" id="PTHR30287">
    <property type="entry name" value="MEMBRANE COMPONENT OF PREDICTED ABC SUPERFAMILY METABOLITE UPTAKE TRANSPORTER"/>
    <property type="match status" value="1"/>
</dbReference>
<dbReference type="BioCyc" id="LBIF456481:LEPBI_RS11975-MONOMER"/>
<evidence type="ECO:0000256" key="1">
    <source>
        <dbReference type="ARBA" id="ARBA00004651"/>
    </source>
</evidence>
<feature type="transmembrane region" description="Helical" evidence="6">
    <location>
        <begin position="293"/>
        <end position="316"/>
    </location>
</feature>
<dbReference type="OrthoDB" id="343744at2"/>
<dbReference type="Pfam" id="PF02687">
    <property type="entry name" value="FtsX"/>
    <property type="match status" value="1"/>
</dbReference>
<feature type="domain" description="ABC3 transporter permease C-terminal" evidence="7">
    <location>
        <begin position="700"/>
        <end position="815"/>
    </location>
</feature>
<sequence length="823" mass="93563">MIHLYFHFIFSYFKSHLGKVFLNLLSVSLGIALFVSTQINGWKAEKSLIDQTIGFNSRNFIGRYVFTSNLTPNKPEKTILKKINDSLPNTVIVEPELQTKGYFKNEENQIFSIPTIGKDLITQFNFNLQIKNNDQFPKYIFSKALLSKLNTNGFPLLFHLCNKQISINRSDILEISKDGLFVLMDIERLQNICNLKDNFTSINLIQSQNHSTILYDLPKTMTLENWYYESNEEIKERAGIALGSLKINLTIISLVSVLISFFMVSNIYTGLFISRKIEFGILLSIGGTKLNNFFLFLILSVFMGFIGGSIGVYLGVTISNQNLVKTVSTLTDTMQIESYNDYPIEIILYGISLSIFGSIVSALFNAIKAYNILPIELLRDRDQLTTNFPFILSKHAILVISLFLILLGFFIGNIKIEKQILPGLAGVGFVIFGFVTLNYILIPYIINGIEKLTKNINLSPSFYMGIKEVGMESWKNGLIVSTIMLSTSLVFTLSTLTSSYQTSLKHWIADENKSDFSLINEEKLNSGEPGVPIDLFETLKSKTIFLDVEPFYINPKLTLNGKFFTLHVLNFPESLDKNRILVSKNLCFLEKICKGDSITLTTEKKGPVTLEIQEEKEHFFSERGTILMDFQLFKQLYTIEFLNSIRLTLKKDKNYHDGYHLIHNISKEYGLIHLDQIKLGELYLQGMDQVFSVLDTLKITAIAISVLSLITSIFYYVKEKSRILAGLKAIGMSLSQLYFLLFYQILFLVTTGITSGIVNSLILSPIVVYGINRNAFGWDLAFTFPVHFVAKLPIIIPIFSAFITIIPFYFVSRMKISKELNYE</sequence>
<dbReference type="HOGENOM" id="CLU_343826_0_0_12"/>
<evidence type="ECO:0000313" key="9">
    <source>
        <dbReference type="Proteomes" id="UP000001847"/>
    </source>
</evidence>
<dbReference type="AlphaFoldDB" id="B0SL21"/>
<feature type="transmembrane region" description="Helical" evidence="6">
    <location>
        <begin position="346"/>
        <end position="367"/>
    </location>
</feature>
<dbReference type="InterPro" id="IPR003838">
    <property type="entry name" value="ABC3_permease_C"/>
</dbReference>
<keyword evidence="5 6" id="KW-0472">Membrane</keyword>
<feature type="transmembrane region" description="Helical" evidence="6">
    <location>
        <begin position="788"/>
        <end position="811"/>
    </location>
</feature>
<dbReference type="Proteomes" id="UP000001847">
    <property type="component" value="Chromosome I"/>
</dbReference>
<evidence type="ECO:0000256" key="4">
    <source>
        <dbReference type="ARBA" id="ARBA00022989"/>
    </source>
</evidence>
<evidence type="ECO:0000256" key="3">
    <source>
        <dbReference type="ARBA" id="ARBA00022692"/>
    </source>
</evidence>
<dbReference type="GO" id="GO:0005886">
    <property type="term" value="C:plasma membrane"/>
    <property type="evidence" value="ECO:0007669"/>
    <property type="project" value="UniProtKB-SubCell"/>
</dbReference>
<evidence type="ECO:0000256" key="6">
    <source>
        <dbReference type="SAM" id="Phobius"/>
    </source>
</evidence>
<comment type="subcellular location">
    <subcellularLocation>
        <location evidence="1">Cell membrane</location>
        <topology evidence="1">Multi-pass membrane protein</topology>
    </subcellularLocation>
</comment>
<dbReference type="EMBL" id="CP000786">
    <property type="protein sequence ID" value="ABZ98514.1"/>
    <property type="molecule type" value="Genomic_DNA"/>
</dbReference>
<accession>B0SL21</accession>
<organism evidence="8 9">
    <name type="scientific">Leptospira biflexa serovar Patoc (strain Patoc 1 / ATCC 23582 / Paris)</name>
    <dbReference type="NCBI Taxonomy" id="456481"/>
    <lineage>
        <taxon>Bacteria</taxon>
        <taxon>Pseudomonadati</taxon>
        <taxon>Spirochaetota</taxon>
        <taxon>Spirochaetia</taxon>
        <taxon>Leptospirales</taxon>
        <taxon>Leptospiraceae</taxon>
        <taxon>Leptospira</taxon>
    </lineage>
</organism>
<dbReference type="KEGG" id="lbi:LEPBI_I2425"/>
<protein>
    <submittedName>
        <fullName evidence="8">ABC-type transport system, permease putative membrane protein</fullName>
    </submittedName>
</protein>
<feature type="transmembrane region" description="Helical" evidence="6">
    <location>
        <begin position="699"/>
        <end position="717"/>
    </location>
</feature>
<evidence type="ECO:0000256" key="2">
    <source>
        <dbReference type="ARBA" id="ARBA00022475"/>
    </source>
</evidence>
<gene>
    <name evidence="8" type="ordered locus">LEPBI_I2425</name>
</gene>
<feature type="transmembrane region" description="Helical" evidence="6">
    <location>
        <begin position="423"/>
        <end position="446"/>
    </location>
</feature>
<evidence type="ECO:0000259" key="7">
    <source>
        <dbReference type="Pfam" id="PF02687"/>
    </source>
</evidence>
<dbReference type="InterPro" id="IPR038766">
    <property type="entry name" value="Membrane_comp_ABC_pdt"/>
</dbReference>
<feature type="transmembrane region" description="Helical" evidence="6">
    <location>
        <begin position="737"/>
        <end position="768"/>
    </location>
</feature>
<keyword evidence="4 6" id="KW-1133">Transmembrane helix</keyword>
<proteinExistence type="predicted"/>